<evidence type="ECO:0000313" key="2">
    <source>
        <dbReference type="EMBL" id="PRY35094.1"/>
    </source>
</evidence>
<evidence type="ECO:0000313" key="3">
    <source>
        <dbReference type="Proteomes" id="UP000239494"/>
    </source>
</evidence>
<reference evidence="2 3" key="1">
    <citation type="submission" date="2018-03" db="EMBL/GenBank/DDBJ databases">
        <title>Genomic Encyclopedia of Archaeal and Bacterial Type Strains, Phase II (KMG-II): from individual species to whole genera.</title>
        <authorList>
            <person name="Goeker M."/>
        </authorList>
    </citation>
    <scope>NUCLEOTIDE SEQUENCE [LARGE SCALE GENOMIC DNA]</scope>
    <source>
        <strain evidence="2 3">DSM 44720</strain>
    </source>
</reference>
<gene>
    <name evidence="2" type="ORF">CLV43_11412</name>
</gene>
<dbReference type="CDD" id="cd04301">
    <property type="entry name" value="NAT_SF"/>
    <property type="match status" value="1"/>
</dbReference>
<evidence type="ECO:0000259" key="1">
    <source>
        <dbReference type="Pfam" id="PF00583"/>
    </source>
</evidence>
<dbReference type="InterPro" id="IPR000182">
    <property type="entry name" value="GNAT_dom"/>
</dbReference>
<proteinExistence type="predicted"/>
<feature type="domain" description="N-acetyltransferase" evidence="1">
    <location>
        <begin position="156"/>
        <end position="202"/>
    </location>
</feature>
<protein>
    <submittedName>
        <fullName evidence="2">Acetyltransferase (GNAT) family protein</fullName>
    </submittedName>
</protein>
<dbReference type="GO" id="GO:0016747">
    <property type="term" value="F:acyltransferase activity, transferring groups other than amino-acyl groups"/>
    <property type="evidence" value="ECO:0007669"/>
    <property type="project" value="InterPro"/>
</dbReference>
<dbReference type="Proteomes" id="UP000239494">
    <property type="component" value="Unassembled WGS sequence"/>
</dbReference>
<dbReference type="RefSeq" id="WP_106193527.1">
    <property type="nucleotide sequence ID" value="NZ_PVTF01000014.1"/>
</dbReference>
<dbReference type="Gene3D" id="3.40.630.30">
    <property type="match status" value="1"/>
</dbReference>
<dbReference type="AlphaFoldDB" id="A0A2T0SNV3"/>
<dbReference type="SUPFAM" id="SSF55729">
    <property type="entry name" value="Acyl-CoA N-acyltransferases (Nat)"/>
    <property type="match status" value="1"/>
</dbReference>
<accession>A0A2T0SNV3</accession>
<dbReference type="InterPro" id="IPR016181">
    <property type="entry name" value="Acyl_CoA_acyltransferase"/>
</dbReference>
<organism evidence="2 3">
    <name type="scientific">Umezawaea tangerina</name>
    <dbReference type="NCBI Taxonomy" id="84725"/>
    <lineage>
        <taxon>Bacteria</taxon>
        <taxon>Bacillati</taxon>
        <taxon>Actinomycetota</taxon>
        <taxon>Actinomycetes</taxon>
        <taxon>Pseudonocardiales</taxon>
        <taxon>Pseudonocardiaceae</taxon>
        <taxon>Umezawaea</taxon>
    </lineage>
</organism>
<dbReference type="Pfam" id="PF00583">
    <property type="entry name" value="Acetyltransf_1"/>
    <property type="match status" value="1"/>
</dbReference>
<dbReference type="OrthoDB" id="3671996at2"/>
<name>A0A2T0SNV3_9PSEU</name>
<dbReference type="EMBL" id="PVTF01000014">
    <property type="protein sequence ID" value="PRY35094.1"/>
    <property type="molecule type" value="Genomic_DNA"/>
</dbReference>
<comment type="caution">
    <text evidence="2">The sequence shown here is derived from an EMBL/GenBank/DDBJ whole genome shotgun (WGS) entry which is preliminary data.</text>
</comment>
<keyword evidence="2" id="KW-0808">Transferase</keyword>
<sequence length="226" mass="24687">MTGAGFPEVPEIEKACRTAYRALSALVPGCVTAEEESSLPEILSQFGFLVDRADLVIIGQLGPAVSWQAPPPGDDFDFDLMMSGVDLDDDFHTFGDVRLGDDVFTGPARTWYDSPLNRAALAYKRLCGWDFAPGEAGVWLVMLAPMSASGGEDGPWFYGGRLVGFLVVYDRDEDGIYESIGHIWTATAWQRRGIARRLLAEARSRFTITTIEEPLTSAGAALLKRC</sequence>
<keyword evidence="3" id="KW-1185">Reference proteome</keyword>